<protein>
    <submittedName>
        <fullName evidence="1">Uncharacterized protein</fullName>
    </submittedName>
</protein>
<proteinExistence type="predicted"/>
<organism evidence="1 2">
    <name type="scientific">Pleurodeles waltl</name>
    <name type="common">Iberian ribbed newt</name>
    <dbReference type="NCBI Taxonomy" id="8319"/>
    <lineage>
        <taxon>Eukaryota</taxon>
        <taxon>Metazoa</taxon>
        <taxon>Chordata</taxon>
        <taxon>Craniata</taxon>
        <taxon>Vertebrata</taxon>
        <taxon>Euteleostomi</taxon>
        <taxon>Amphibia</taxon>
        <taxon>Batrachia</taxon>
        <taxon>Caudata</taxon>
        <taxon>Salamandroidea</taxon>
        <taxon>Salamandridae</taxon>
        <taxon>Pleurodelinae</taxon>
        <taxon>Pleurodeles</taxon>
    </lineage>
</organism>
<accession>A0AAV7TG46</accession>
<name>A0AAV7TG46_PLEWA</name>
<sequence>MPARTNAVDGLRTSSAREKRSPFVFSFFFCPVPDAFGKSCKRLGLFACSRMERARLLRCYCLAALCGFQILESPSVPRPAHAGSTARAGLPASFAEECFFWGFLIRRGRLAPRSTSLMSRVEAHSSQNATKGAEEYISGLAHTISDPHTDSEMLQSVHNSIKELQTETRAESRRARLATKQLQGTVRKVVKSCIEMEGKLSSMEERTSAVEG</sequence>
<dbReference type="EMBL" id="JANPWB010000006">
    <property type="protein sequence ID" value="KAJ1175542.1"/>
    <property type="molecule type" value="Genomic_DNA"/>
</dbReference>
<gene>
    <name evidence="1" type="ORF">NDU88_000829</name>
</gene>
<comment type="caution">
    <text evidence="1">The sequence shown here is derived from an EMBL/GenBank/DDBJ whole genome shotgun (WGS) entry which is preliminary data.</text>
</comment>
<dbReference type="AlphaFoldDB" id="A0AAV7TG46"/>
<reference evidence="1" key="1">
    <citation type="journal article" date="2022" name="bioRxiv">
        <title>Sequencing and chromosome-scale assembly of the giantPleurodeles waltlgenome.</title>
        <authorList>
            <person name="Brown T."/>
            <person name="Elewa A."/>
            <person name="Iarovenko S."/>
            <person name="Subramanian E."/>
            <person name="Araus A.J."/>
            <person name="Petzold A."/>
            <person name="Susuki M."/>
            <person name="Suzuki K.-i.T."/>
            <person name="Hayashi T."/>
            <person name="Toyoda A."/>
            <person name="Oliveira C."/>
            <person name="Osipova E."/>
            <person name="Leigh N.D."/>
            <person name="Simon A."/>
            <person name="Yun M.H."/>
        </authorList>
    </citation>
    <scope>NUCLEOTIDE SEQUENCE</scope>
    <source>
        <strain evidence="1">20211129_DDA</strain>
        <tissue evidence="1">Liver</tissue>
    </source>
</reference>
<evidence type="ECO:0000313" key="1">
    <source>
        <dbReference type="EMBL" id="KAJ1175542.1"/>
    </source>
</evidence>
<evidence type="ECO:0000313" key="2">
    <source>
        <dbReference type="Proteomes" id="UP001066276"/>
    </source>
</evidence>
<keyword evidence="2" id="KW-1185">Reference proteome</keyword>
<dbReference type="Proteomes" id="UP001066276">
    <property type="component" value="Chromosome 3_2"/>
</dbReference>